<accession>A0A645I9N7</accession>
<dbReference type="AlphaFoldDB" id="A0A645I9N7"/>
<sequence>MRSSLAQGNEEWFRDITESLCKENPERERAIREAANYLHNHREGIAICAQDKEANNGGCTEPHVSHLLSSRLSSRPMAWSKKTLVCLAPILAARGELEEKKEQLALQEPLLKKIEAKAKKAFRPKHTLGLVEPDAIGALTAISLGKKTPAFSAIYSFSR</sequence>
<proteinExistence type="predicted"/>
<organism evidence="1">
    <name type="scientific">bioreactor metagenome</name>
    <dbReference type="NCBI Taxonomy" id="1076179"/>
    <lineage>
        <taxon>unclassified sequences</taxon>
        <taxon>metagenomes</taxon>
        <taxon>ecological metagenomes</taxon>
    </lineage>
</organism>
<evidence type="ECO:0000313" key="1">
    <source>
        <dbReference type="EMBL" id="MPN48065.1"/>
    </source>
</evidence>
<name>A0A645I9N7_9ZZZZ</name>
<protein>
    <submittedName>
        <fullName evidence="1">Uncharacterized protein</fullName>
    </submittedName>
</protein>
<dbReference type="EMBL" id="VSSQ01110043">
    <property type="protein sequence ID" value="MPN48065.1"/>
    <property type="molecule type" value="Genomic_DNA"/>
</dbReference>
<comment type="caution">
    <text evidence="1">The sequence shown here is derived from an EMBL/GenBank/DDBJ whole genome shotgun (WGS) entry which is preliminary data.</text>
</comment>
<reference evidence="1" key="1">
    <citation type="submission" date="2019-08" db="EMBL/GenBank/DDBJ databases">
        <authorList>
            <person name="Kucharzyk K."/>
            <person name="Murdoch R.W."/>
            <person name="Higgins S."/>
            <person name="Loffler F."/>
        </authorList>
    </citation>
    <scope>NUCLEOTIDE SEQUENCE</scope>
</reference>
<gene>
    <name evidence="1" type="ORF">SDC9_195669</name>
</gene>